<dbReference type="PANTHER" id="PTHR11603">
    <property type="entry name" value="AAA FAMILY ATPASE"/>
    <property type="match status" value="1"/>
</dbReference>
<name>A0ABY6HLX1_9ARCH</name>
<evidence type="ECO:0000313" key="3">
    <source>
        <dbReference type="EMBL" id="UYP44375.1"/>
    </source>
</evidence>
<dbReference type="CDD" id="cd09878">
    <property type="entry name" value="PIN_VapC_VirB11L-ATPase-like"/>
    <property type="match status" value="1"/>
</dbReference>
<dbReference type="InterPro" id="IPR002716">
    <property type="entry name" value="PIN_dom"/>
</dbReference>
<dbReference type="InterPro" id="IPR029060">
    <property type="entry name" value="PIN-like_dom_sf"/>
</dbReference>
<dbReference type="InterPro" id="IPR027417">
    <property type="entry name" value="P-loop_NTPase"/>
</dbReference>
<evidence type="ECO:0000313" key="4">
    <source>
        <dbReference type="Proteomes" id="UP001208689"/>
    </source>
</evidence>
<feature type="domain" description="PIN" evidence="2">
    <location>
        <begin position="37"/>
        <end position="133"/>
    </location>
</feature>
<dbReference type="Pfam" id="PF01850">
    <property type="entry name" value="PIN"/>
    <property type="match status" value="1"/>
</dbReference>
<evidence type="ECO:0000256" key="1">
    <source>
        <dbReference type="ARBA" id="ARBA00046345"/>
    </source>
</evidence>
<dbReference type="NCBIfam" id="NF010335">
    <property type="entry name" value="PRK13764.1"/>
    <property type="match status" value="1"/>
</dbReference>
<dbReference type="InterPro" id="IPR052041">
    <property type="entry name" value="Nucleic_acid_metab_PIN/TRAM"/>
</dbReference>
<dbReference type="PANTHER" id="PTHR11603:SF147">
    <property type="entry name" value="MEMBRANE PROTEIN"/>
    <property type="match status" value="1"/>
</dbReference>
<dbReference type="SUPFAM" id="SSF88723">
    <property type="entry name" value="PIN domain-like"/>
    <property type="match status" value="1"/>
</dbReference>
<evidence type="ECO:0000259" key="2">
    <source>
        <dbReference type="Pfam" id="PF01850"/>
    </source>
</evidence>
<dbReference type="Gene3D" id="3.40.50.300">
    <property type="entry name" value="P-loop containing nucleotide triphosphate hydrolases"/>
    <property type="match status" value="1"/>
</dbReference>
<gene>
    <name evidence="3" type="ORF">NEF87_000660</name>
</gene>
<comment type="similarity">
    <text evidence="1">In the N-terminal section; belongs to the PINc/VapC protein family.</text>
</comment>
<accession>A0ABY6HLX1</accession>
<organism evidence="3 4">
    <name type="scientific">Candidatus Lokiarchaeum ossiferum</name>
    <dbReference type="NCBI Taxonomy" id="2951803"/>
    <lineage>
        <taxon>Archaea</taxon>
        <taxon>Promethearchaeati</taxon>
        <taxon>Promethearchaeota</taxon>
        <taxon>Promethearchaeia</taxon>
        <taxon>Promethearchaeales</taxon>
        <taxon>Promethearchaeaceae</taxon>
        <taxon>Candidatus Lokiarchaeum</taxon>
    </lineage>
</organism>
<keyword evidence="4" id="KW-1185">Reference proteome</keyword>
<proteinExistence type="inferred from homology"/>
<dbReference type="EMBL" id="CP104013">
    <property type="protein sequence ID" value="UYP44375.1"/>
    <property type="molecule type" value="Genomic_DNA"/>
</dbReference>
<reference evidence="3" key="1">
    <citation type="submission" date="2022-09" db="EMBL/GenBank/DDBJ databases">
        <title>Actin cytoskeleton and complex cell architecture in an #Asgard archaeon.</title>
        <authorList>
            <person name="Ponce Toledo R.I."/>
            <person name="Schleper C."/>
            <person name="Rodrigues Oliveira T."/>
            <person name="Wollweber F."/>
            <person name="Xu J."/>
            <person name="Rittmann S."/>
            <person name="Klingl A."/>
            <person name="Pilhofer M."/>
        </authorList>
    </citation>
    <scope>NUCLEOTIDE SEQUENCE</scope>
    <source>
        <strain evidence="3">B-35</strain>
    </source>
</reference>
<dbReference type="Gene3D" id="3.40.50.1010">
    <property type="entry name" value="5'-nuclease"/>
    <property type="match status" value="1"/>
</dbReference>
<dbReference type="SUPFAM" id="SSF52540">
    <property type="entry name" value="P-loop containing nucleoside triphosphate hydrolases"/>
    <property type="match status" value="1"/>
</dbReference>
<protein>
    <submittedName>
        <fullName evidence="3">KH and PIN-domain containing protein</fullName>
    </submittedName>
</protein>
<sequence>MPYTFLPDTSVMYNRRILEFIEDGVLDNYHPSELESVTQVEVTTIVLSRVMLSEIENQANQTKAQENVGLEVLHELYRLKKQGKILTTIVGERPKLEQIKLNPGGELDALIREDALKSNSILITADEVQSSVALVQGIDVLYTMNMPELDNIQPHEDHVKQIQDFFDDKTMSAHLRGHCKPMAKRGRPGDWKLEPISEDIMEPSEVAEIANRIIRDAKNDEKSFVERNENSVSVIQLRKYRIVICRPPFSNTYEITAVKPLVRLTLADYDLPRKMFDRLDIAEGILVAGNPGAGKSTFISALSDFYLEKNKLVKTMESVRDLDVSPEVSQYAPLNGSLEGTSDILLLIRPDFTIFDEVRVESDFKIFADMRLAGIGLVGVVHASKPVDAVQRFIRRVELGVIPNVIDTIIFIDSGEVAEILSLEMTVKKPSGFADRDLSRPVIEVRNFMSNELVYEIYAFGSDVIVAPIGGSKRRNLSNKKGSKYKGMNAYAGHAEQQNPFERIRCHVYRRSKAYIISVDPAFANSNFNFYAGDRLLFNGALNKMGELSIKNKSPMYSRIQKALREGKRIEASQS</sequence>
<dbReference type="Proteomes" id="UP001208689">
    <property type="component" value="Chromosome"/>
</dbReference>